<dbReference type="SUPFAM" id="SSF55811">
    <property type="entry name" value="Nudix"/>
    <property type="match status" value="1"/>
</dbReference>
<keyword evidence="2" id="KW-0413">Isomerase</keyword>
<dbReference type="PANTHER" id="PTHR10885">
    <property type="entry name" value="ISOPENTENYL-DIPHOSPHATE DELTA-ISOMERASE"/>
    <property type="match status" value="1"/>
</dbReference>
<dbReference type="Proteomes" id="UP000010471">
    <property type="component" value="Chromosome"/>
</dbReference>
<dbReference type="GO" id="GO:0016853">
    <property type="term" value="F:isomerase activity"/>
    <property type="evidence" value="ECO:0007669"/>
    <property type="project" value="UniProtKB-KW"/>
</dbReference>
<accession>K9WFF6</accession>
<dbReference type="eggNOG" id="COG1443">
    <property type="taxonomic scope" value="Bacteria"/>
</dbReference>
<dbReference type="Gene3D" id="3.90.79.10">
    <property type="entry name" value="Nucleoside Triphosphate Pyrophosphohydrolase"/>
    <property type="match status" value="1"/>
</dbReference>
<dbReference type="InterPro" id="IPR015797">
    <property type="entry name" value="NUDIX_hydrolase-like_dom_sf"/>
</dbReference>
<dbReference type="PANTHER" id="PTHR10885:SF0">
    <property type="entry name" value="ISOPENTENYL-DIPHOSPHATE DELTA-ISOMERASE"/>
    <property type="match status" value="1"/>
</dbReference>
<organism evidence="2 3">
    <name type="scientific">Allocoleopsis franciscana PCC 7113</name>
    <dbReference type="NCBI Taxonomy" id="1173027"/>
    <lineage>
        <taxon>Bacteria</taxon>
        <taxon>Bacillati</taxon>
        <taxon>Cyanobacteriota</taxon>
        <taxon>Cyanophyceae</taxon>
        <taxon>Coleofasciculales</taxon>
        <taxon>Coleofasciculaceae</taxon>
        <taxon>Allocoleopsis</taxon>
        <taxon>Allocoleopsis franciscana</taxon>
    </lineage>
</organism>
<reference evidence="2 3" key="1">
    <citation type="submission" date="2012-06" db="EMBL/GenBank/DDBJ databases">
        <title>Finished chromosome of genome of Microcoleus sp. PCC 7113.</title>
        <authorList>
            <consortium name="US DOE Joint Genome Institute"/>
            <person name="Gugger M."/>
            <person name="Coursin T."/>
            <person name="Rippka R."/>
            <person name="Tandeau De Marsac N."/>
            <person name="Huntemann M."/>
            <person name="Wei C.-L."/>
            <person name="Han J."/>
            <person name="Detter J.C."/>
            <person name="Han C."/>
            <person name="Tapia R."/>
            <person name="Chen A."/>
            <person name="Kyrpides N."/>
            <person name="Mavromatis K."/>
            <person name="Markowitz V."/>
            <person name="Szeto E."/>
            <person name="Ivanova N."/>
            <person name="Pagani I."/>
            <person name="Pati A."/>
            <person name="Goodwin L."/>
            <person name="Nordberg H.P."/>
            <person name="Cantor M.N."/>
            <person name="Hua S.X."/>
            <person name="Woyke T."/>
            <person name="Kerfeld C.A."/>
        </authorList>
    </citation>
    <scope>NUCLEOTIDE SEQUENCE [LARGE SCALE GENOMIC DNA]</scope>
    <source>
        <strain evidence="2 3">PCC 7113</strain>
    </source>
</reference>
<dbReference type="STRING" id="1173027.Mic7113_2719"/>
<proteinExistence type="predicted"/>
<dbReference type="KEGG" id="mic:Mic7113_2719"/>
<protein>
    <submittedName>
        <fullName evidence="2">Isopentenyldiphosphate isomerase</fullName>
    </submittedName>
</protein>
<dbReference type="RefSeq" id="WP_015182653.1">
    <property type="nucleotide sequence ID" value="NC_019738.1"/>
</dbReference>
<dbReference type="HOGENOM" id="CLU_060552_1_0_3"/>
<feature type="domain" description="Nudix hydrolase" evidence="1">
    <location>
        <begin position="57"/>
        <end position="196"/>
    </location>
</feature>
<name>K9WFF6_9CYAN</name>
<evidence type="ECO:0000313" key="3">
    <source>
        <dbReference type="Proteomes" id="UP000010471"/>
    </source>
</evidence>
<dbReference type="EMBL" id="CP003630">
    <property type="protein sequence ID" value="AFZ18504.1"/>
    <property type="molecule type" value="Genomic_DNA"/>
</dbReference>
<dbReference type="InterPro" id="IPR000086">
    <property type="entry name" value="NUDIX_hydrolase_dom"/>
</dbReference>
<dbReference type="Pfam" id="PF00293">
    <property type="entry name" value="NUDIX"/>
    <property type="match status" value="1"/>
</dbReference>
<gene>
    <name evidence="2" type="ORF">Mic7113_2719</name>
</gene>
<keyword evidence="3" id="KW-1185">Reference proteome</keyword>
<dbReference type="OrthoDB" id="9786032at2"/>
<dbReference type="AlphaFoldDB" id="K9WFF6"/>
<evidence type="ECO:0000313" key="2">
    <source>
        <dbReference type="EMBL" id="AFZ18504.1"/>
    </source>
</evidence>
<dbReference type="CDD" id="cd04692">
    <property type="entry name" value="NUDIX_Hydrolase"/>
    <property type="match status" value="1"/>
</dbReference>
<sequence length="240" mass="27489">MNQIILRAAIDNGVTMISEKMLQFQPDAEEVFDILDPVTGYPTGQTKARSLVHAEGDWHGAFHLWLVSHSKEPMMYLQRRKEDKDVAPGYLDVPVGGHYRSGEKMADGVREVEEEIGLTVKLEDLTPLGKRLVVYREQGVKNNELIDVFLYETDLTIEAFKLQPEELAGFYEIPVREMLKLFTLEGYSYEAQGVELLNRLPQAHQMNVTKKSFVPSIDAYPYKVAIQVERYFEGKQYLSI</sequence>
<dbReference type="PROSITE" id="PS51462">
    <property type="entry name" value="NUDIX"/>
    <property type="match status" value="1"/>
</dbReference>
<evidence type="ECO:0000259" key="1">
    <source>
        <dbReference type="PROSITE" id="PS51462"/>
    </source>
</evidence>